<comment type="caution">
    <text evidence="3">The sequence shown here is derived from an EMBL/GenBank/DDBJ whole genome shotgun (WGS) entry which is preliminary data.</text>
</comment>
<evidence type="ECO:0000313" key="3">
    <source>
        <dbReference type="EMBL" id="CAE7362020.1"/>
    </source>
</evidence>
<gene>
    <name evidence="3" type="ORF">SPIL2461_LOCUS8677</name>
</gene>
<evidence type="ECO:0000256" key="2">
    <source>
        <dbReference type="SAM" id="MobiDB-lite"/>
    </source>
</evidence>
<feature type="compositionally biased region" description="Polar residues" evidence="2">
    <location>
        <begin position="727"/>
        <end position="742"/>
    </location>
</feature>
<proteinExistence type="predicted"/>
<reference evidence="3" key="1">
    <citation type="submission" date="2021-02" db="EMBL/GenBank/DDBJ databases">
        <authorList>
            <person name="Dougan E. K."/>
            <person name="Rhodes N."/>
            <person name="Thang M."/>
            <person name="Chan C."/>
        </authorList>
    </citation>
    <scope>NUCLEOTIDE SEQUENCE</scope>
</reference>
<keyword evidence="1" id="KW-0175">Coiled coil</keyword>
<name>A0A812PV95_SYMPI</name>
<keyword evidence="4" id="KW-1185">Reference proteome</keyword>
<dbReference type="EMBL" id="CAJNIZ010014446">
    <property type="protein sequence ID" value="CAE7362020.1"/>
    <property type="molecule type" value="Genomic_DNA"/>
</dbReference>
<protein>
    <submittedName>
        <fullName evidence="3">Uncharacterized protein</fullName>
    </submittedName>
</protein>
<accession>A0A812PV95</accession>
<feature type="compositionally biased region" description="Basic and acidic residues" evidence="2">
    <location>
        <begin position="646"/>
        <end position="660"/>
    </location>
</feature>
<evidence type="ECO:0000256" key="1">
    <source>
        <dbReference type="SAM" id="Coils"/>
    </source>
</evidence>
<organism evidence="3 4">
    <name type="scientific">Symbiodinium pilosum</name>
    <name type="common">Dinoflagellate</name>
    <dbReference type="NCBI Taxonomy" id="2952"/>
    <lineage>
        <taxon>Eukaryota</taxon>
        <taxon>Sar</taxon>
        <taxon>Alveolata</taxon>
        <taxon>Dinophyceae</taxon>
        <taxon>Suessiales</taxon>
        <taxon>Symbiodiniaceae</taxon>
        <taxon>Symbiodinium</taxon>
    </lineage>
</organism>
<feature type="region of interest" description="Disordered" evidence="2">
    <location>
        <begin position="565"/>
        <end position="587"/>
    </location>
</feature>
<feature type="compositionally biased region" description="Basic and acidic residues" evidence="2">
    <location>
        <begin position="706"/>
        <end position="724"/>
    </location>
</feature>
<evidence type="ECO:0000313" key="4">
    <source>
        <dbReference type="Proteomes" id="UP000649617"/>
    </source>
</evidence>
<feature type="compositionally biased region" description="Basic and acidic residues" evidence="2">
    <location>
        <begin position="565"/>
        <end position="575"/>
    </location>
</feature>
<feature type="region of interest" description="Disordered" evidence="2">
    <location>
        <begin position="646"/>
        <end position="666"/>
    </location>
</feature>
<sequence>MAAPRSYRSFAAALRQEEALELRLRADAREAQVESEALRAAIYSEALQQSAEEESAEALLLQLQEAEAQAAATWAEYEEPLAQEANARATLRLQLQELEEQHSVHAEAECRLLDVLEARRSEVAELGQNHEAHEEHHGNLHQQVLNAIDLLERMREEHCQQQVALSHARTGASRHQEDLSRLMHTASTHQGRVHAASAEIAHLALEMENMLASGAKANEVGWLQQELQEREEQRYPTPGIIYDKASQLYLEDPSYWNYWDRATKPGYPADDQLESYVTSPPNIWWEQRRLWRDKWKQLGVGDEGQTTFPYDGRPPPGWNGRCVKEPGLLKADWGRPKLWWEWLEGPPDPLDWKSGLKSAVKSMAGDFLSNFFDNDKCTLPIGLDTPISKYWKESGQAGYDLEQPGAPWPRRGTFRREKADQKVYADWDQEKWLAEHTLRRPTMKGFPKAFTPHGLERATPRFEDRFAEDEPGTLDPRLPRPAGLPDLNKYTESQREEMFHAFDGNSGALGVGDDMMTKMLGGDMAEMKAYKRLMKVEPQWLNNFLEGKVSAKEHPVGYGIDEKTFQTEKEPEHPVWEPTPPPWHPRDMLKKIPSFEKIWNERMERALRAAANMSRFSGRAAREAQDDLDHQWQHLSKPLDKSARGLLKRAEAEAEAERASEPPLVTAADEAEVRMNALASANAADTSGPADDPHEQFAAVPASKAKGADTEIPQEQKVDAKEASARPAQSTAGASAGNQKLSLPTRGSAASSKKKDYNALSSEDAYTSIAGRSKVDPVALTKVSSGAVLLLASGVLTPQQRALSSRSFL</sequence>
<dbReference type="AlphaFoldDB" id="A0A812PV95"/>
<feature type="coiled-coil region" evidence="1">
    <location>
        <begin position="49"/>
        <end position="108"/>
    </location>
</feature>
<dbReference type="Proteomes" id="UP000649617">
    <property type="component" value="Unassembled WGS sequence"/>
</dbReference>
<feature type="region of interest" description="Disordered" evidence="2">
    <location>
        <begin position="700"/>
        <end position="757"/>
    </location>
</feature>
<dbReference type="OrthoDB" id="434652at2759"/>